<comment type="catalytic activity">
    <reaction evidence="1 8">
        <text>Release of an N-terminal amino acid, Xaa-|-Yaa-, in which Xaa is preferably Leu, but may be other amino acids including Pro although not Arg or Lys, and Yaa may be Pro. Amino acid amides and methyl esters are also readily hydrolyzed, but rates on arylamides are exceedingly low.</text>
        <dbReference type="EC" id="3.4.11.1"/>
    </reaction>
</comment>
<dbReference type="RefSeq" id="WP_191141469.1">
    <property type="nucleotide sequence ID" value="NZ_JACXAH010000003.1"/>
</dbReference>
<dbReference type="InterPro" id="IPR008283">
    <property type="entry name" value="Peptidase_M17_N"/>
</dbReference>
<evidence type="ECO:0000259" key="9">
    <source>
        <dbReference type="Pfam" id="PF00883"/>
    </source>
</evidence>
<dbReference type="InterPro" id="IPR023042">
    <property type="entry name" value="Peptidase_M17_leu_NH2_pept"/>
</dbReference>
<dbReference type="PANTHER" id="PTHR11963:SF23">
    <property type="entry name" value="CYTOSOL AMINOPEPTIDASE"/>
    <property type="match status" value="1"/>
</dbReference>
<dbReference type="InterPro" id="IPR011356">
    <property type="entry name" value="Leucine_aapep/pepB"/>
</dbReference>
<dbReference type="NCBIfam" id="NF002074">
    <property type="entry name" value="PRK00913.1-4"/>
    <property type="match status" value="1"/>
</dbReference>
<feature type="binding site" evidence="8">
    <location>
        <position position="266"/>
    </location>
    <ligand>
        <name>Mn(2+)</name>
        <dbReference type="ChEBI" id="CHEBI:29035"/>
        <label>2</label>
    </ligand>
</feature>
<feature type="binding site" evidence="8">
    <location>
        <position position="350"/>
    </location>
    <ligand>
        <name>Mn(2+)</name>
        <dbReference type="ChEBI" id="CHEBI:29035"/>
        <label>1</label>
    </ligand>
</feature>
<feature type="domain" description="Peptidase M17 leucyl aminopeptidase N-terminal" evidence="10">
    <location>
        <begin position="25"/>
        <end position="147"/>
    </location>
</feature>
<evidence type="ECO:0000256" key="8">
    <source>
        <dbReference type="HAMAP-Rule" id="MF_00181"/>
    </source>
</evidence>
<dbReference type="GO" id="GO:0070006">
    <property type="term" value="F:metalloaminopeptidase activity"/>
    <property type="evidence" value="ECO:0007669"/>
    <property type="project" value="InterPro"/>
</dbReference>
<comment type="caution">
    <text evidence="11">The sequence shown here is derived from an EMBL/GenBank/DDBJ whole genome shotgun (WGS) entry which is preliminary data.</text>
</comment>
<evidence type="ECO:0000256" key="2">
    <source>
        <dbReference type="ARBA" id="ARBA00000967"/>
    </source>
</evidence>
<dbReference type="PRINTS" id="PR00481">
    <property type="entry name" value="LAMNOPPTDASE"/>
</dbReference>
<comment type="similarity">
    <text evidence="3 8">Belongs to the peptidase M17 family.</text>
</comment>
<dbReference type="EC" id="3.4.11.1" evidence="8"/>
<reference evidence="11" key="1">
    <citation type="submission" date="2020-09" db="EMBL/GenBank/DDBJ databases">
        <title>A novel bacterium of genus Hazenella, isolated from South China Sea.</title>
        <authorList>
            <person name="Huang H."/>
            <person name="Mo K."/>
            <person name="Hu Y."/>
        </authorList>
    </citation>
    <scope>NUCLEOTIDE SEQUENCE</scope>
    <source>
        <strain evidence="11">IB182357</strain>
    </source>
</reference>
<dbReference type="AlphaFoldDB" id="A0A926N510"/>
<evidence type="ECO:0000256" key="6">
    <source>
        <dbReference type="ARBA" id="ARBA00022801"/>
    </source>
</evidence>
<dbReference type="EC" id="3.4.11.10" evidence="8"/>
<evidence type="ECO:0000313" key="12">
    <source>
        <dbReference type="Proteomes" id="UP000661691"/>
    </source>
</evidence>
<dbReference type="HAMAP" id="MF_00181">
    <property type="entry name" value="Cytosol_peptidase_M17"/>
    <property type="match status" value="1"/>
</dbReference>
<dbReference type="PANTHER" id="PTHR11963">
    <property type="entry name" value="LEUCINE AMINOPEPTIDASE-RELATED"/>
    <property type="match status" value="1"/>
</dbReference>
<keyword evidence="6 8" id="KW-0378">Hydrolase</keyword>
<evidence type="ECO:0000256" key="4">
    <source>
        <dbReference type="ARBA" id="ARBA00022438"/>
    </source>
</evidence>
<comment type="function">
    <text evidence="7 8">Presumably involved in the processing and regular turnover of intracellular proteins. Catalyzes the removal of unsubstituted N-terminal amino acids from various peptides.</text>
</comment>
<organism evidence="11 12">
    <name type="scientific">Polycladospora coralii</name>
    <dbReference type="NCBI Taxonomy" id="2771432"/>
    <lineage>
        <taxon>Bacteria</taxon>
        <taxon>Bacillati</taxon>
        <taxon>Bacillota</taxon>
        <taxon>Bacilli</taxon>
        <taxon>Bacillales</taxon>
        <taxon>Thermoactinomycetaceae</taxon>
        <taxon>Polycladospora</taxon>
    </lineage>
</organism>
<dbReference type="InterPro" id="IPR043472">
    <property type="entry name" value="Macro_dom-like"/>
</dbReference>
<dbReference type="NCBIfam" id="NF002083">
    <property type="entry name" value="PRK00913.3-5"/>
    <property type="match status" value="1"/>
</dbReference>
<evidence type="ECO:0000256" key="3">
    <source>
        <dbReference type="ARBA" id="ARBA00009528"/>
    </source>
</evidence>
<dbReference type="GO" id="GO:0030145">
    <property type="term" value="F:manganese ion binding"/>
    <property type="evidence" value="ECO:0007669"/>
    <property type="project" value="UniProtKB-UniRule"/>
</dbReference>
<proteinExistence type="inferred from homology"/>
<protein>
    <recommendedName>
        <fullName evidence="8">Probable cytosol aminopeptidase</fullName>
        <ecNumber evidence="8">3.4.11.1</ecNumber>
    </recommendedName>
    <alternativeName>
        <fullName evidence="8">Leucine aminopeptidase</fullName>
        <shortName evidence="8">LAP</shortName>
        <ecNumber evidence="8">3.4.11.10</ecNumber>
    </alternativeName>
    <alternativeName>
        <fullName evidence="8">Leucyl aminopeptidase</fullName>
    </alternativeName>
</protein>
<comment type="catalytic activity">
    <reaction evidence="2 8">
        <text>Release of an N-terminal amino acid, preferentially leucine, but not glutamic or aspartic acids.</text>
        <dbReference type="EC" id="3.4.11.10"/>
    </reaction>
</comment>
<keyword evidence="8" id="KW-0464">Manganese</keyword>
<dbReference type="GO" id="GO:0006508">
    <property type="term" value="P:proteolysis"/>
    <property type="evidence" value="ECO:0007669"/>
    <property type="project" value="UniProtKB-KW"/>
</dbReference>
<dbReference type="CDD" id="cd00433">
    <property type="entry name" value="Peptidase_M17"/>
    <property type="match status" value="1"/>
</dbReference>
<gene>
    <name evidence="8" type="primary">pepA</name>
    <name evidence="11" type="ORF">IC620_02815</name>
</gene>
<feature type="active site" evidence="8">
    <location>
        <position position="352"/>
    </location>
</feature>
<evidence type="ECO:0000313" key="11">
    <source>
        <dbReference type="EMBL" id="MBD1371284.1"/>
    </source>
</evidence>
<dbReference type="Pfam" id="PF00883">
    <property type="entry name" value="Peptidase_M17"/>
    <property type="match status" value="1"/>
</dbReference>
<evidence type="ECO:0000256" key="5">
    <source>
        <dbReference type="ARBA" id="ARBA00022670"/>
    </source>
</evidence>
<dbReference type="NCBIfam" id="NF002073">
    <property type="entry name" value="PRK00913.1-2"/>
    <property type="match status" value="1"/>
</dbReference>
<feature type="binding site" evidence="8">
    <location>
        <position position="271"/>
    </location>
    <ligand>
        <name>Mn(2+)</name>
        <dbReference type="ChEBI" id="CHEBI:29035"/>
        <label>1</label>
    </ligand>
</feature>
<feature type="binding site" evidence="8">
    <location>
        <position position="271"/>
    </location>
    <ligand>
        <name>Mn(2+)</name>
        <dbReference type="ChEBI" id="CHEBI:29035"/>
        <label>2</label>
    </ligand>
</feature>
<keyword evidence="8" id="KW-0479">Metal-binding</keyword>
<keyword evidence="8" id="KW-0963">Cytoplasm</keyword>
<feature type="active site" evidence="8">
    <location>
        <position position="278"/>
    </location>
</feature>
<keyword evidence="4 8" id="KW-0031">Aminopeptidase</keyword>
<sequence length="495" mass="53527">MEWRRTETPIEQTAVDAIILFQTEEKEGVSEFVKKVDEAIEHRISVLISEGEITGKYCELTAIHNWGKIPAKRAIVLGLGAEEKISLDRLKNVVATAARYAKNKGLKQLALGCPTWLSERFTAVDVIQSLVEGMELGVYQHPSYKQKEESSKQIESIWLSLQDVSDSAVKTGIERGKVYAHATNYARMLTHEPANFLTPHKMVQHARQIAEKRGLSIEVLNKEKLQELGMGGLLAVSQGSSQEPYMIALTYKGAPESAETLGYVGKGLTFDNGGLQIKPANYMYGMNEDMGGAAAVLGAMDAIGALKPHTNVVAVIPTCENAINGEAFRPGDVITSYSGKTIEIHHTDAEGRVVLADGITYAKRLGATKLVDIATLTGAVIIALGHESAGLMSNDSAFGQAVKKAAHVAGERVWELPMYEEYEEHIKSDIADVKNDDGSKAGTIQGGLFLREFADGTPWVHLDIAGSGEAMREKGIHVKGATGAGTRTLIQLAMV</sequence>
<name>A0A926N510_9BACL</name>
<dbReference type="GO" id="GO:0005737">
    <property type="term" value="C:cytoplasm"/>
    <property type="evidence" value="ECO:0007669"/>
    <property type="project" value="UniProtKB-SubCell"/>
</dbReference>
<dbReference type="InterPro" id="IPR000819">
    <property type="entry name" value="Peptidase_M17_C"/>
</dbReference>
<evidence type="ECO:0000256" key="1">
    <source>
        <dbReference type="ARBA" id="ARBA00000135"/>
    </source>
</evidence>
<evidence type="ECO:0000256" key="7">
    <source>
        <dbReference type="ARBA" id="ARBA00049972"/>
    </source>
</evidence>
<feature type="domain" description="Cytosol aminopeptidase" evidence="9">
    <location>
        <begin position="184"/>
        <end position="490"/>
    </location>
</feature>
<dbReference type="Gene3D" id="3.40.630.10">
    <property type="entry name" value="Zn peptidases"/>
    <property type="match status" value="1"/>
</dbReference>
<feature type="binding site" evidence="8">
    <location>
        <position position="348"/>
    </location>
    <ligand>
        <name>Mn(2+)</name>
        <dbReference type="ChEBI" id="CHEBI:29035"/>
        <label>1</label>
    </ligand>
</feature>
<dbReference type="SUPFAM" id="SSF53187">
    <property type="entry name" value="Zn-dependent exopeptidases"/>
    <property type="match status" value="1"/>
</dbReference>
<comment type="cofactor">
    <cofactor evidence="8">
        <name>Mn(2+)</name>
        <dbReference type="ChEBI" id="CHEBI:29035"/>
    </cofactor>
    <text evidence="8">Binds 2 manganese ions per subunit.</text>
</comment>
<dbReference type="Pfam" id="PF02789">
    <property type="entry name" value="Peptidase_M17_N"/>
    <property type="match status" value="1"/>
</dbReference>
<feature type="binding site" evidence="8">
    <location>
        <position position="350"/>
    </location>
    <ligand>
        <name>Mn(2+)</name>
        <dbReference type="ChEBI" id="CHEBI:29035"/>
        <label>2</label>
    </ligand>
</feature>
<comment type="subcellular location">
    <subcellularLocation>
        <location evidence="8">Cytoplasm</location>
    </subcellularLocation>
</comment>
<accession>A0A926N510</accession>
<dbReference type="EMBL" id="JACXAH010000003">
    <property type="protein sequence ID" value="MBD1371284.1"/>
    <property type="molecule type" value="Genomic_DNA"/>
</dbReference>
<evidence type="ECO:0000259" key="10">
    <source>
        <dbReference type="Pfam" id="PF02789"/>
    </source>
</evidence>
<dbReference type="SUPFAM" id="SSF52949">
    <property type="entry name" value="Macro domain-like"/>
    <property type="match status" value="1"/>
</dbReference>
<keyword evidence="5 8" id="KW-0645">Protease</keyword>
<dbReference type="Gene3D" id="3.40.220.10">
    <property type="entry name" value="Leucine Aminopeptidase, subunit E, domain 1"/>
    <property type="match status" value="1"/>
</dbReference>
<dbReference type="Proteomes" id="UP000661691">
    <property type="component" value="Unassembled WGS sequence"/>
</dbReference>
<keyword evidence="12" id="KW-1185">Reference proteome</keyword>
<feature type="binding site" evidence="8">
    <location>
        <position position="289"/>
    </location>
    <ligand>
        <name>Mn(2+)</name>
        <dbReference type="ChEBI" id="CHEBI:29035"/>
        <label>2</label>
    </ligand>
</feature>